<dbReference type="PATRIC" id="fig|1125712.3.peg.1199"/>
<reference evidence="5 6" key="1">
    <citation type="submission" date="2013-08" db="EMBL/GenBank/DDBJ databases">
        <authorList>
            <person name="Durkin A.S."/>
            <person name="Haft D.R."/>
            <person name="McCorrison J."/>
            <person name="Torralba M."/>
            <person name="Gillis M."/>
            <person name="Haft D.H."/>
            <person name="Methe B."/>
            <person name="Sutton G."/>
            <person name="Nelson K.E."/>
        </authorList>
    </citation>
    <scope>NUCLEOTIDE SEQUENCE [LARGE SCALE GENOMIC DNA]</scope>
    <source>
        <strain evidence="5 6">F0195</strain>
    </source>
</reference>
<name>U2TPE0_9ACTN</name>
<keyword evidence="2" id="KW-0547">Nucleotide-binding</keyword>
<evidence type="ECO:0000256" key="3">
    <source>
        <dbReference type="ARBA" id="ARBA00023204"/>
    </source>
</evidence>
<sequence>MSLCIVRTTDERLVSDAVVATLKEALATQGRATLLVPDLTTQLVAARELSRHAGLSLGVTIATPSAWARERWEVWGDGSRVIEGTARAILVGQVLAQATPEERGGVEANPGTGHLMQDLARRALPWLPMGARAATHTDALERCTEAERSVIRLVGTYATRAREQGLVEEGEVMASLPDTLVRQGVAVPPIVAVGMAMLPRAERELLAGLARLTAVHLQVRAYGSQVDAAGDTVLADLVASARSRGVEVSERRCAAGWHPRRADELTGVLRSLFSGGEGGVGPTGAVTLLEAAGPTAEAELVARHCAALARAGAARIAVSAPDTARAWRELAPKLQARGISARARLVRPCGQTEAGRALTGFMRGVARLAALDATWPAPERVEEGTLVRLGSMEWWPPSNLIDFLLSGVSRVPVGRAYRLDASWRRDRLLTPADVLGQLQNGKLTSATVAHATRELLRGRVGSMASKLLAPCGAGDRATSDAAATVPDGPGALAEAEATGVLTAVLDVAGTLRELGIMAGPAAEGDVGLETLVDVCCRALEARPLRVRPQVVVPGASCVVDVMDAPAAARLDPGSVDALVCCGQTSEEAPVGTGDDVLTALLETLGVEPPLSPMDLSRARFTATLAAPTRQFALEFVTNDADARQAYPSVMLTELLACYGQDARGALPVETRDELGAAENVSPCGAPAPQGVEQVAPAGRIDPSKRPFIVVPQEGSLVGLVDGKPQLSASQLESYLECPYKWFSLRRLRLGTVDAGLGALEMGVFAHRVLEVTHRALLDDALEALAAAGEPLPDVAAHPELRVPGSRVSDHDALMLGRAREVLDEEFAAHLRHQGIREGKRKRPQSFVPHTAPEEGMLATLHKDLLSLLDYESTIFVGYEPRHFEWDFGRGNDLVEYAGAYLSGTIDRVDVDAHGQAVVIDYKHKSPATFGDEYAAFPKEGPAKDGTLELPRRVQSLIYGQVVRRRHSDLKVVGTVYLATRGDHAIAGAVREDACERVFGPHLPGAKALARMAVPEGATFRAGEARGMDGLLDATEELIGAKVQELLEGRIEARPRDRYACEYCPVMNCERRLSS</sequence>
<keyword evidence="2" id="KW-0347">Helicase</keyword>
<dbReference type="OrthoDB" id="5240607at2"/>
<dbReference type="RefSeq" id="WP_021726169.1">
    <property type="nucleotide sequence ID" value="NZ_AWEZ01000045.1"/>
</dbReference>
<keyword evidence="1" id="KW-0227">DNA damage</keyword>
<keyword evidence="3" id="KW-0234">DNA repair</keyword>
<dbReference type="Pfam" id="PF12705">
    <property type="entry name" value="PDDEXK_1"/>
    <property type="match status" value="1"/>
</dbReference>
<gene>
    <name evidence="5" type="ORF">HMPREF1316_0065</name>
</gene>
<dbReference type="InterPro" id="IPR011604">
    <property type="entry name" value="PDDEXK-like_dom_sf"/>
</dbReference>
<dbReference type="GO" id="GO:0004386">
    <property type="term" value="F:helicase activity"/>
    <property type="evidence" value="ECO:0007669"/>
    <property type="project" value="UniProtKB-KW"/>
</dbReference>
<feature type="domain" description="PD-(D/E)XK endonuclease-like" evidence="4">
    <location>
        <begin position="725"/>
        <end position="1067"/>
    </location>
</feature>
<dbReference type="STRING" id="1125712.HMPREF1316_0065"/>
<evidence type="ECO:0000313" key="6">
    <source>
        <dbReference type="Proteomes" id="UP000016638"/>
    </source>
</evidence>
<accession>U2TPE0</accession>
<protein>
    <submittedName>
        <fullName evidence="5">PD-(D/E)XK nuclease family protein</fullName>
    </submittedName>
</protein>
<keyword evidence="2" id="KW-0067">ATP-binding</keyword>
<keyword evidence="2" id="KW-0378">Hydrolase</keyword>
<evidence type="ECO:0000256" key="1">
    <source>
        <dbReference type="ARBA" id="ARBA00022763"/>
    </source>
</evidence>
<evidence type="ECO:0000259" key="4">
    <source>
        <dbReference type="Pfam" id="PF12705"/>
    </source>
</evidence>
<evidence type="ECO:0000256" key="2">
    <source>
        <dbReference type="ARBA" id="ARBA00022806"/>
    </source>
</evidence>
<dbReference type="Gene3D" id="3.90.320.10">
    <property type="match status" value="1"/>
</dbReference>
<dbReference type="AlphaFoldDB" id="U2TPE0"/>
<dbReference type="EMBL" id="AWEZ01000045">
    <property type="protein sequence ID" value="ERL08300.1"/>
    <property type="molecule type" value="Genomic_DNA"/>
</dbReference>
<evidence type="ECO:0000313" key="5">
    <source>
        <dbReference type="EMBL" id="ERL08300.1"/>
    </source>
</evidence>
<dbReference type="eggNOG" id="COG2887">
    <property type="taxonomic scope" value="Bacteria"/>
</dbReference>
<organism evidence="5 6">
    <name type="scientific">Olsenella profusa F0195</name>
    <dbReference type="NCBI Taxonomy" id="1125712"/>
    <lineage>
        <taxon>Bacteria</taxon>
        <taxon>Bacillati</taxon>
        <taxon>Actinomycetota</taxon>
        <taxon>Coriobacteriia</taxon>
        <taxon>Coriobacteriales</taxon>
        <taxon>Atopobiaceae</taxon>
        <taxon>Olsenella</taxon>
    </lineage>
</organism>
<comment type="caution">
    <text evidence="5">The sequence shown here is derived from an EMBL/GenBank/DDBJ whole genome shotgun (WGS) entry which is preliminary data.</text>
</comment>
<dbReference type="Proteomes" id="UP000016638">
    <property type="component" value="Unassembled WGS sequence"/>
</dbReference>
<keyword evidence="6" id="KW-1185">Reference proteome</keyword>
<dbReference type="GO" id="GO:0006281">
    <property type="term" value="P:DNA repair"/>
    <property type="evidence" value="ECO:0007669"/>
    <property type="project" value="UniProtKB-KW"/>
</dbReference>
<dbReference type="InterPro" id="IPR038726">
    <property type="entry name" value="PDDEXK_AddAB-type"/>
</dbReference>
<proteinExistence type="predicted"/>